<dbReference type="EMBL" id="FRAN01000002">
    <property type="protein sequence ID" value="SHK66463.1"/>
    <property type="molecule type" value="Genomic_DNA"/>
</dbReference>
<feature type="compositionally biased region" description="Polar residues" evidence="1">
    <location>
        <begin position="11"/>
        <end position="21"/>
    </location>
</feature>
<dbReference type="Gene3D" id="1.10.10.10">
    <property type="entry name" value="Winged helix-like DNA-binding domain superfamily/Winged helix DNA-binding domain"/>
    <property type="match status" value="1"/>
</dbReference>
<evidence type="ECO:0000256" key="2">
    <source>
        <dbReference type="SAM" id="Phobius"/>
    </source>
</evidence>
<protein>
    <recommendedName>
        <fullName evidence="3">DUF7344 domain-containing protein</fullName>
    </recommendedName>
</protein>
<keyword evidence="2" id="KW-0472">Membrane</keyword>
<feature type="region of interest" description="Disordered" evidence="1">
    <location>
        <begin position="1"/>
        <end position="30"/>
    </location>
</feature>
<dbReference type="Proteomes" id="UP000184203">
    <property type="component" value="Unassembled WGS sequence"/>
</dbReference>
<feature type="transmembrane region" description="Helical" evidence="2">
    <location>
        <begin position="164"/>
        <end position="183"/>
    </location>
</feature>
<dbReference type="AlphaFoldDB" id="A0A1M6UBB5"/>
<organism evidence="4 5">
    <name type="scientific">Haladaptatus paucihalophilus DX253</name>
    <dbReference type="NCBI Taxonomy" id="797209"/>
    <lineage>
        <taxon>Archaea</taxon>
        <taxon>Methanobacteriati</taxon>
        <taxon>Methanobacteriota</taxon>
        <taxon>Stenosarchaea group</taxon>
        <taxon>Halobacteria</taxon>
        <taxon>Halobacteriales</taxon>
        <taxon>Haladaptataceae</taxon>
        <taxon>Haladaptatus</taxon>
    </lineage>
</organism>
<evidence type="ECO:0000313" key="5">
    <source>
        <dbReference type="Proteomes" id="UP000184203"/>
    </source>
</evidence>
<evidence type="ECO:0000313" key="4">
    <source>
        <dbReference type="EMBL" id="SHK66463.1"/>
    </source>
</evidence>
<keyword evidence="5" id="KW-1185">Reference proteome</keyword>
<evidence type="ECO:0000256" key="1">
    <source>
        <dbReference type="SAM" id="MobiDB-lite"/>
    </source>
</evidence>
<reference evidence="5" key="1">
    <citation type="submission" date="2016-11" db="EMBL/GenBank/DDBJ databases">
        <authorList>
            <person name="Varghese N."/>
            <person name="Submissions S."/>
        </authorList>
    </citation>
    <scope>NUCLEOTIDE SEQUENCE [LARGE SCALE GENOMIC DNA]</scope>
    <source>
        <strain evidence="5">DX253</strain>
    </source>
</reference>
<dbReference type="Pfam" id="PF24035">
    <property type="entry name" value="DUF7344"/>
    <property type="match status" value="1"/>
</dbReference>
<sequence length="203" mass="22484">MAGSVSYGRDITQSSTMTTEPPTGEGRISPDTAFEILTNPRRRYALSYLGSKSGRVSIGELAEAVAAWEQDTSVELVSSKERKSVYTSLYQTHLPKMADAGIIVYDRQRGQVRLSDTATELDKFVNPSSKTQNWSRYYLALALVGGIAIVCNLLGMYPFSLVHILVYVALLLAGFTLLSAANLEFVRRKRDSSIADDTARWRF</sequence>
<proteinExistence type="predicted"/>
<accession>A0A1M6UBB5</accession>
<evidence type="ECO:0000259" key="3">
    <source>
        <dbReference type="Pfam" id="PF24035"/>
    </source>
</evidence>
<keyword evidence="2" id="KW-1133">Transmembrane helix</keyword>
<keyword evidence="2" id="KW-0812">Transmembrane</keyword>
<dbReference type="InterPro" id="IPR055768">
    <property type="entry name" value="DUF7344"/>
</dbReference>
<feature type="domain" description="DUF7344" evidence="3">
    <location>
        <begin position="34"/>
        <end position="113"/>
    </location>
</feature>
<feature type="transmembrane region" description="Helical" evidence="2">
    <location>
        <begin position="137"/>
        <end position="158"/>
    </location>
</feature>
<dbReference type="InterPro" id="IPR036388">
    <property type="entry name" value="WH-like_DNA-bd_sf"/>
</dbReference>
<name>A0A1M6UBB5_HALPU</name>
<gene>
    <name evidence="4" type="ORF">SAMN05444342_2031</name>
</gene>